<reference evidence="2" key="1">
    <citation type="submission" date="2014-01" db="EMBL/GenBank/DDBJ databases">
        <authorList>
            <person name="Aslett M."/>
        </authorList>
    </citation>
    <scope>NUCLEOTIDE SEQUENCE</scope>
</reference>
<dbReference type="NCBIfam" id="NF009011">
    <property type="entry name" value="PRK12355.1-5"/>
    <property type="match status" value="1"/>
</dbReference>
<dbReference type="InterPro" id="IPR014110">
    <property type="entry name" value="TraF"/>
</dbReference>
<dbReference type="InterPro" id="IPR039555">
    <property type="entry name" value="TraF/TrbB"/>
</dbReference>
<proteinExistence type="predicted"/>
<evidence type="ECO:0000313" key="3">
    <source>
        <dbReference type="Proteomes" id="UP000030665"/>
    </source>
</evidence>
<dbReference type="Proteomes" id="UP000030665">
    <property type="component" value="Unassembled WGS sequence"/>
</dbReference>
<gene>
    <name evidence="2" type="ORF">TTRE_0000771301</name>
</gene>
<dbReference type="NCBIfam" id="NF010257">
    <property type="entry name" value="PRK13703.1"/>
    <property type="match status" value="1"/>
</dbReference>
<dbReference type="NCBIfam" id="TIGR02739">
    <property type="entry name" value="TraF"/>
    <property type="match status" value="1"/>
</dbReference>
<keyword evidence="3" id="KW-1185">Reference proteome</keyword>
<dbReference type="EMBL" id="HG806575">
    <property type="protein sequence ID" value="CDW59380.1"/>
    <property type="molecule type" value="Genomic_DNA"/>
</dbReference>
<organism evidence="2 3">
    <name type="scientific">Trichuris trichiura</name>
    <name type="common">Whipworm</name>
    <name type="synonym">Trichocephalus trichiurus</name>
    <dbReference type="NCBI Taxonomy" id="36087"/>
    <lineage>
        <taxon>Eukaryota</taxon>
        <taxon>Metazoa</taxon>
        <taxon>Ecdysozoa</taxon>
        <taxon>Nematoda</taxon>
        <taxon>Enoplea</taxon>
        <taxon>Dorylaimia</taxon>
        <taxon>Trichinellida</taxon>
        <taxon>Trichuridae</taxon>
        <taxon>Trichuris</taxon>
    </lineage>
</organism>
<accession>A0A077ZL82</accession>
<protein>
    <submittedName>
        <fullName evidence="2">Protein traF</fullName>
    </submittedName>
</protein>
<dbReference type="Pfam" id="PF06986">
    <property type="entry name" value="F_T4SS_TraN"/>
    <property type="match status" value="1"/>
</dbReference>
<dbReference type="InterPro" id="IPR014121">
    <property type="entry name" value="TraN_Ftype"/>
</dbReference>
<evidence type="ECO:0000256" key="1">
    <source>
        <dbReference type="SAM" id="MobiDB-lite"/>
    </source>
</evidence>
<name>A0A077ZL82_TRITR</name>
<dbReference type="Pfam" id="PF13728">
    <property type="entry name" value="TraF"/>
    <property type="match status" value="1"/>
</dbReference>
<dbReference type="AlphaFoldDB" id="A0A077ZL82"/>
<feature type="region of interest" description="Disordered" evidence="1">
    <location>
        <begin position="1"/>
        <end position="37"/>
    </location>
</feature>
<dbReference type="OrthoDB" id="10341732at2759"/>
<reference evidence="2" key="2">
    <citation type="submission" date="2014-03" db="EMBL/GenBank/DDBJ databases">
        <title>The whipworm genome and dual-species transcriptomics of an intimate host-pathogen interaction.</title>
        <authorList>
            <person name="Foth B.J."/>
            <person name="Tsai I.J."/>
            <person name="Reid A.J."/>
            <person name="Bancroft A.J."/>
            <person name="Nichol S."/>
            <person name="Tracey A."/>
            <person name="Holroyd N."/>
            <person name="Cotton J.A."/>
            <person name="Stanley E.J."/>
            <person name="Zarowiecki M."/>
            <person name="Liu J.Z."/>
            <person name="Huckvale T."/>
            <person name="Cooper P.J."/>
            <person name="Grencis R.K."/>
            <person name="Berriman M."/>
        </authorList>
    </citation>
    <scope>NUCLEOTIDE SEQUENCE [LARGE SCALE GENOMIC DNA]</scope>
</reference>
<dbReference type="NCBIfam" id="TIGR02750">
    <property type="entry name" value="TraN_Ftype"/>
    <property type="match status" value="1"/>
</dbReference>
<sequence>MAQADSNSDYRAGSDFAHQIKGQGSSSIQGFKPQESIPGYNANPDETKYYGGVTAGGDGGLKNDGTTEWATGETGKTITESFMNKPKDILSPDAPFIQTGRDVVNRADSIVGNTGQQCSAQQINRSEFTNYTCERDTMVEEFCTRTARITGDWKYTDEYREVTIPHSQFRFSMNGLKLVFSVTAPVTGTVESASLSVYAAFFFLNSRYTFMNSTFNVGLVNGQSGTFPLSGATGLQVTQGQVLTGSGCTANGNCLSGGNGDRQVYEKLASGASTFTLKLRMKVRDKEWVPRGEWVESCPFNKADGVLKGTECSEPGGTKTGVMEGKPWSITQACWAYRDKYVTQSADNGTCQKYVDNPACTLASRQCAFYSDEGTCLHEYATYSCESKTSGKVMVCGGDVFCLDGECDKAQSGKSSDFGEAVSQLAALAAAGKDVAALNGVDVRAFTGQAKFCKKAAAGYSNCCKDSGWGQDIGLAKCSSDEKALAKAKSNKLTVSVGEFCSKKVPGVCLEKKRSYCQFDSKLAQIVQQQGRNGQLRISFGSAKHPDCRGITVDELQKIQFDRLDFTNFYEDLMNNQKIPDSGVLTQKVKEQIADQLKQAGHDCHFPGNYLVVGYGKRNHGRRDACRCFRYPLLRKLMKEKVMKGMKMNKALLPLLLCCFIFPASGKDAGWQWYNEKINPKEKENKPVPAAPRQEPDIMQKLAALQTATKRALYEAILYPGVDNFVKYFRLQNYWTQQAGLFTMSARKAMLAHPELDYNLQYSHYNGTVRNQLAADQAQQRQAIAKLAEHYGIMFFYRGQDPIDGQLAQVINGFRDTYGLSVIPVSVDGVINPLLPDSRTDQGQAQRLGVKYFPAMMLVDPKQGSVRPLSYGFISQDDLAKQFLNVSEDFKPNF</sequence>
<evidence type="ECO:0000313" key="2">
    <source>
        <dbReference type="EMBL" id="CDW59380.1"/>
    </source>
</evidence>